<reference evidence="1 2" key="1">
    <citation type="journal article" date="2021" name="Commun. Biol.">
        <title>The genome of Shorea leprosula (Dipterocarpaceae) highlights the ecological relevance of drought in aseasonal tropical rainforests.</title>
        <authorList>
            <person name="Ng K.K.S."/>
            <person name="Kobayashi M.J."/>
            <person name="Fawcett J.A."/>
            <person name="Hatakeyama M."/>
            <person name="Paape T."/>
            <person name="Ng C.H."/>
            <person name="Ang C.C."/>
            <person name="Tnah L.H."/>
            <person name="Lee C.T."/>
            <person name="Nishiyama T."/>
            <person name="Sese J."/>
            <person name="O'Brien M.J."/>
            <person name="Copetti D."/>
            <person name="Mohd Noor M.I."/>
            <person name="Ong R.C."/>
            <person name="Putra M."/>
            <person name="Sireger I.Z."/>
            <person name="Indrioko S."/>
            <person name="Kosugi Y."/>
            <person name="Izuno A."/>
            <person name="Isagi Y."/>
            <person name="Lee S.L."/>
            <person name="Shimizu K.K."/>
        </authorList>
    </citation>
    <scope>NUCLEOTIDE SEQUENCE [LARGE SCALE GENOMIC DNA]</scope>
    <source>
        <strain evidence="1">214</strain>
    </source>
</reference>
<dbReference type="Proteomes" id="UP001054252">
    <property type="component" value="Unassembled WGS sequence"/>
</dbReference>
<comment type="caution">
    <text evidence="1">The sequence shown here is derived from an EMBL/GenBank/DDBJ whole genome shotgun (WGS) entry which is preliminary data.</text>
</comment>
<organism evidence="1 2">
    <name type="scientific">Rubroshorea leprosula</name>
    <dbReference type="NCBI Taxonomy" id="152421"/>
    <lineage>
        <taxon>Eukaryota</taxon>
        <taxon>Viridiplantae</taxon>
        <taxon>Streptophyta</taxon>
        <taxon>Embryophyta</taxon>
        <taxon>Tracheophyta</taxon>
        <taxon>Spermatophyta</taxon>
        <taxon>Magnoliopsida</taxon>
        <taxon>eudicotyledons</taxon>
        <taxon>Gunneridae</taxon>
        <taxon>Pentapetalae</taxon>
        <taxon>rosids</taxon>
        <taxon>malvids</taxon>
        <taxon>Malvales</taxon>
        <taxon>Dipterocarpaceae</taxon>
        <taxon>Rubroshorea</taxon>
    </lineage>
</organism>
<protein>
    <submittedName>
        <fullName evidence="1">Uncharacterized protein</fullName>
    </submittedName>
</protein>
<keyword evidence="2" id="KW-1185">Reference proteome</keyword>
<gene>
    <name evidence="1" type="ORF">SLEP1_g624</name>
</gene>
<proteinExistence type="predicted"/>
<sequence length="43" mass="4946">MNITILDGEPITLSTQIVILQSTISYLKFECVPSSKFERKSWK</sequence>
<dbReference type="AlphaFoldDB" id="A0AAV5HGS1"/>
<name>A0AAV5HGS1_9ROSI</name>
<evidence type="ECO:0000313" key="1">
    <source>
        <dbReference type="EMBL" id="GKU86040.1"/>
    </source>
</evidence>
<evidence type="ECO:0000313" key="2">
    <source>
        <dbReference type="Proteomes" id="UP001054252"/>
    </source>
</evidence>
<dbReference type="EMBL" id="BPVZ01000001">
    <property type="protein sequence ID" value="GKU86040.1"/>
    <property type="molecule type" value="Genomic_DNA"/>
</dbReference>
<accession>A0AAV5HGS1</accession>